<dbReference type="RefSeq" id="WP_021658733.1">
    <property type="nucleotide sequence ID" value="NZ_FQVY01000003.1"/>
</dbReference>
<dbReference type="Proteomes" id="UP000184089">
    <property type="component" value="Unassembled WGS sequence"/>
</dbReference>
<feature type="transmembrane region" description="Helical" evidence="2">
    <location>
        <begin position="63"/>
        <end position="86"/>
    </location>
</feature>
<feature type="transmembrane region" description="Helical" evidence="2">
    <location>
        <begin position="342"/>
        <end position="363"/>
    </location>
</feature>
<dbReference type="PANTHER" id="PTHR36435">
    <property type="entry name" value="SLR1288 PROTEIN"/>
    <property type="match status" value="1"/>
</dbReference>
<reference evidence="5" key="1">
    <citation type="submission" date="2016-11" db="EMBL/GenBank/DDBJ databases">
        <authorList>
            <person name="Varghese N."/>
            <person name="Submissions S."/>
        </authorList>
    </citation>
    <scope>NUCLEOTIDE SEQUENCE</scope>
    <source>
        <strain evidence="5">DSM 4029</strain>
    </source>
</reference>
<feature type="transmembrane region" description="Helical" evidence="2">
    <location>
        <begin position="299"/>
        <end position="319"/>
    </location>
</feature>
<feature type="transmembrane region" description="Helical" evidence="2">
    <location>
        <begin position="148"/>
        <end position="175"/>
    </location>
</feature>
<evidence type="ECO:0000313" key="5">
    <source>
        <dbReference type="EMBL" id="SHG33106.1"/>
    </source>
</evidence>
<dbReference type="GO" id="GO:0008237">
    <property type="term" value="F:metallopeptidase activity"/>
    <property type="evidence" value="ECO:0007669"/>
    <property type="project" value="UniProtKB-KW"/>
</dbReference>
<evidence type="ECO:0000259" key="3">
    <source>
        <dbReference type="Pfam" id="PF02517"/>
    </source>
</evidence>
<evidence type="ECO:0000313" key="6">
    <source>
        <dbReference type="Proteomes" id="UP000184089"/>
    </source>
</evidence>
<reference evidence="4 7" key="3">
    <citation type="journal article" date="2019" name="Nat. Med.">
        <title>A library of human gut bacterial isolates paired with longitudinal multiomics data enables mechanistic microbiome research.</title>
        <authorList>
            <person name="Poyet M."/>
            <person name="Groussin M."/>
            <person name="Gibbons S.M."/>
            <person name="Avila-Pacheco J."/>
            <person name="Jiang X."/>
            <person name="Kearney S.M."/>
            <person name="Perrotta A.R."/>
            <person name="Berdy B."/>
            <person name="Zhao S."/>
            <person name="Lieberman T.D."/>
            <person name="Swanson P.K."/>
            <person name="Smith M."/>
            <person name="Roesemann S."/>
            <person name="Alexander J.E."/>
            <person name="Rich S.A."/>
            <person name="Livny J."/>
            <person name="Vlamakis H."/>
            <person name="Clish C."/>
            <person name="Bullock K."/>
            <person name="Deik A."/>
            <person name="Scott J."/>
            <person name="Pierce K.A."/>
            <person name="Xavier R.J."/>
            <person name="Alm E.J."/>
        </authorList>
    </citation>
    <scope>NUCLEOTIDE SEQUENCE [LARGE SCALE GENOMIC DNA]</scope>
    <source>
        <strain evidence="4 7">BIOML-A2</strain>
    </source>
</reference>
<dbReference type="GO" id="GO:0006508">
    <property type="term" value="P:proteolysis"/>
    <property type="evidence" value="ECO:0007669"/>
    <property type="project" value="UniProtKB-KW"/>
</dbReference>
<keyword evidence="2" id="KW-0472">Membrane</keyword>
<dbReference type="PANTHER" id="PTHR36435:SF1">
    <property type="entry name" value="CAAX AMINO TERMINAL PROTEASE FAMILY PROTEIN"/>
    <property type="match status" value="1"/>
</dbReference>
<feature type="region of interest" description="Disordered" evidence="1">
    <location>
        <begin position="1"/>
        <end position="23"/>
    </location>
</feature>
<feature type="transmembrane region" description="Helical" evidence="2">
    <location>
        <begin position="195"/>
        <end position="217"/>
    </location>
</feature>
<name>A0AAQ1RWK6_9FIRM</name>
<dbReference type="AlphaFoldDB" id="A0AAQ1RWK6"/>
<dbReference type="EMBL" id="FQVY01000003">
    <property type="protein sequence ID" value="SHG33106.1"/>
    <property type="molecule type" value="Genomic_DNA"/>
</dbReference>
<dbReference type="EMBL" id="WWVX01000008">
    <property type="protein sequence ID" value="MZL70426.1"/>
    <property type="molecule type" value="Genomic_DNA"/>
</dbReference>
<reference evidence="6" key="2">
    <citation type="submission" date="2016-11" db="EMBL/GenBank/DDBJ databases">
        <authorList>
            <person name="Jaros S."/>
            <person name="Januszkiewicz K."/>
            <person name="Wedrychowicz H."/>
        </authorList>
    </citation>
    <scope>NUCLEOTIDE SEQUENCE [LARGE SCALE GENOMIC DNA]</scope>
    <source>
        <strain evidence="6">DSM 4029</strain>
    </source>
</reference>
<keyword evidence="5" id="KW-0645">Protease</keyword>
<feature type="transmembrane region" description="Helical" evidence="2">
    <location>
        <begin position="106"/>
        <end position="127"/>
    </location>
</feature>
<dbReference type="Proteomes" id="UP000474718">
    <property type="component" value="Unassembled WGS sequence"/>
</dbReference>
<feature type="compositionally biased region" description="Basic and acidic residues" evidence="1">
    <location>
        <begin position="1"/>
        <end position="10"/>
    </location>
</feature>
<keyword evidence="4" id="KW-0378">Hydrolase</keyword>
<protein>
    <submittedName>
        <fullName evidence="4">CPBP family intramembrane metalloprotease</fullName>
    </submittedName>
    <submittedName>
        <fullName evidence="5">Membrane protease YdiL, CAAX protease family</fullName>
    </submittedName>
</protein>
<keyword evidence="2" id="KW-0812">Transmembrane</keyword>
<evidence type="ECO:0000256" key="2">
    <source>
        <dbReference type="SAM" id="Phobius"/>
    </source>
</evidence>
<evidence type="ECO:0000313" key="4">
    <source>
        <dbReference type="EMBL" id="MZL70426.1"/>
    </source>
</evidence>
<dbReference type="Pfam" id="PF02517">
    <property type="entry name" value="Rce1-like"/>
    <property type="match status" value="1"/>
</dbReference>
<sequence length="369" mass="40227">MYGDGRERDYAQQTFEGFPPPEEGEGYSYSAGFGYLGGPQEGKGKGRGKSELQIQEIHRQANILGFAILLSIFLSNASFFLLTRLFALLSSGVVIMQNGQVLTNQFLHYFIRLLVYLAQIVIPYWVVSCLNGFRLKKDLPRGPVKGRILVPCTFILLAIGIVGIASANVLSGLASQLNIRFVSSTEPAITSVPAYLLYFLSLSAVPAVVEEVVFRGVVLQPLRRFGDRFAVVVSAIVFAMAHQSFVKAPNMFFVGLFLGYVAIKSGSILTTAILHFVNNALSLVLATLQTAVSASTYSLLQNSLFALLLLLGVFSIAYLSRQYSAIFAIEDYEDTNTLTTKMIAFIGSGGFVISLCMVAFLMASQARIL</sequence>
<proteinExistence type="predicted"/>
<keyword evidence="2" id="KW-1133">Transmembrane helix</keyword>
<gene>
    <name evidence="4" type="ORF">GT747_11745</name>
    <name evidence="5" type="ORF">SAMN05444424_2135</name>
</gene>
<dbReference type="InterPro" id="IPR052710">
    <property type="entry name" value="CAAX_protease"/>
</dbReference>
<dbReference type="InterPro" id="IPR003675">
    <property type="entry name" value="Rce1/LyrA-like_dom"/>
</dbReference>
<organism evidence="5 6">
    <name type="scientific">Bittarella massiliensis</name>
    <name type="common">ex Durand et al. 2017</name>
    <dbReference type="NCBI Taxonomy" id="1720313"/>
    <lineage>
        <taxon>Bacteria</taxon>
        <taxon>Bacillati</taxon>
        <taxon>Bacillota</taxon>
        <taxon>Clostridia</taxon>
        <taxon>Eubacteriales</taxon>
        <taxon>Oscillospiraceae</taxon>
        <taxon>Bittarella (ex Durand et al. 2017)</taxon>
    </lineage>
</organism>
<keyword evidence="4" id="KW-0482">Metalloprotease</keyword>
<dbReference type="GO" id="GO:0080120">
    <property type="term" value="P:CAAX-box protein maturation"/>
    <property type="evidence" value="ECO:0007669"/>
    <property type="project" value="UniProtKB-ARBA"/>
</dbReference>
<feature type="transmembrane region" description="Helical" evidence="2">
    <location>
        <begin position="229"/>
        <end position="246"/>
    </location>
</feature>
<keyword evidence="7" id="KW-1185">Reference proteome</keyword>
<feature type="transmembrane region" description="Helical" evidence="2">
    <location>
        <begin position="252"/>
        <end position="278"/>
    </location>
</feature>
<evidence type="ECO:0000256" key="1">
    <source>
        <dbReference type="SAM" id="MobiDB-lite"/>
    </source>
</evidence>
<feature type="domain" description="CAAX prenyl protease 2/Lysostaphin resistance protein A-like" evidence="3">
    <location>
        <begin position="195"/>
        <end position="281"/>
    </location>
</feature>
<accession>A0AAQ1RWK6</accession>
<evidence type="ECO:0000313" key="7">
    <source>
        <dbReference type="Proteomes" id="UP000474718"/>
    </source>
</evidence>
<dbReference type="GO" id="GO:0004175">
    <property type="term" value="F:endopeptidase activity"/>
    <property type="evidence" value="ECO:0007669"/>
    <property type="project" value="UniProtKB-ARBA"/>
</dbReference>
<comment type="caution">
    <text evidence="5">The sequence shown here is derived from an EMBL/GenBank/DDBJ whole genome shotgun (WGS) entry which is preliminary data.</text>
</comment>